<dbReference type="EMBL" id="POTM01000004">
    <property type="protein sequence ID" value="TLH80826.1"/>
    <property type="molecule type" value="Genomic_DNA"/>
</dbReference>
<dbReference type="RefSeq" id="WP_138247697.1">
    <property type="nucleotide sequence ID" value="NZ_AP022616.1"/>
</dbReference>
<evidence type="ECO:0000313" key="2">
    <source>
        <dbReference type="Proteomes" id="UP000309984"/>
    </source>
</evidence>
<dbReference type="AlphaFoldDB" id="A0A7I7ZQ25"/>
<comment type="caution">
    <text evidence="1">The sequence shown here is derived from an EMBL/GenBank/DDBJ whole genome shotgun (WGS) entry which is preliminary data.</text>
</comment>
<name>A0A7I7ZQ25_9MYCO</name>
<organism evidence="1 2">
    <name type="scientific">Mycolicibacterium phocaicum</name>
    <dbReference type="NCBI Taxonomy" id="319706"/>
    <lineage>
        <taxon>Bacteria</taxon>
        <taxon>Bacillati</taxon>
        <taxon>Actinomycetota</taxon>
        <taxon>Actinomycetes</taxon>
        <taxon>Mycobacteriales</taxon>
        <taxon>Mycobacteriaceae</taxon>
        <taxon>Mycolicibacterium</taxon>
    </lineage>
</organism>
<accession>A0A7I7ZQ25</accession>
<evidence type="ECO:0000313" key="1">
    <source>
        <dbReference type="EMBL" id="TLH80826.1"/>
    </source>
</evidence>
<proteinExistence type="predicted"/>
<sequence length="227" mass="24652">MAIKSPRLRMMFAVAAAVAPQRVKHFIYRQVFGWDIHPTARFGLSVINVDHLSAAEGVEISHLNMIKGCDHVLLGVRATIGPLNWITSPPRSAGFFPASPQRRPGLDLGDEAAITTRHILYCSDEVVIEPYAILGGLRSLVVTHGPDYITCRQLTAPVRIGHHSIVAASCTLLAGSSVPPRCIVAAGTTVPRPLEDELTLYAGTPARKVKKLPEDAGLFHRKLGRFL</sequence>
<dbReference type="Proteomes" id="UP000309984">
    <property type="component" value="Unassembled WGS sequence"/>
</dbReference>
<keyword evidence="2" id="KW-1185">Reference proteome</keyword>
<dbReference type="InterPro" id="IPR011004">
    <property type="entry name" value="Trimer_LpxA-like_sf"/>
</dbReference>
<gene>
    <name evidence="1" type="ORF">C1S79_01390</name>
</gene>
<protein>
    <submittedName>
        <fullName evidence="1">Uncharacterized protein</fullName>
    </submittedName>
</protein>
<reference evidence="1 2" key="1">
    <citation type="submission" date="2018-01" db="EMBL/GenBank/DDBJ databases">
        <title>Comparative genomics of Mycobacterium mucogenicum and Mycobacterium neoaurum clade members emphasizing tRNA and non-coding RNA.</title>
        <authorList>
            <person name="Behra P.R.K."/>
            <person name="Pettersson B.M.F."/>
            <person name="Das S."/>
            <person name="Dasgupta S."/>
            <person name="Kirsebom L.A."/>
        </authorList>
    </citation>
    <scope>NUCLEOTIDE SEQUENCE [LARGE SCALE GENOMIC DNA]</scope>
    <source>
        <strain evidence="1 2">DSM 45104</strain>
    </source>
</reference>
<dbReference type="SUPFAM" id="SSF51161">
    <property type="entry name" value="Trimeric LpxA-like enzymes"/>
    <property type="match status" value="1"/>
</dbReference>
<dbReference type="Gene3D" id="2.160.10.10">
    <property type="entry name" value="Hexapeptide repeat proteins"/>
    <property type="match status" value="1"/>
</dbReference>